<keyword evidence="3" id="KW-0145">Chemotaxis</keyword>
<evidence type="ECO:0000313" key="14">
    <source>
        <dbReference type="Proteomes" id="UP000638570"/>
    </source>
</evidence>
<protein>
    <submittedName>
        <fullName evidence="13">Methyl-accepting chemotaxis protein</fullName>
    </submittedName>
</protein>
<keyword evidence="7 9" id="KW-0807">Transducer</keyword>
<dbReference type="Pfam" id="PF00672">
    <property type="entry name" value="HAMP"/>
    <property type="match status" value="1"/>
</dbReference>
<dbReference type="PROSITE" id="PS50885">
    <property type="entry name" value="HAMP"/>
    <property type="match status" value="1"/>
</dbReference>
<evidence type="ECO:0000256" key="3">
    <source>
        <dbReference type="ARBA" id="ARBA00022500"/>
    </source>
</evidence>
<dbReference type="PANTHER" id="PTHR32089">
    <property type="entry name" value="METHYL-ACCEPTING CHEMOTAXIS PROTEIN MCPB"/>
    <property type="match status" value="1"/>
</dbReference>
<keyword evidence="14" id="KW-1185">Reference proteome</keyword>
<reference evidence="14" key="1">
    <citation type="submission" date="2021-01" db="EMBL/GenBank/DDBJ databases">
        <title>Genome public.</title>
        <authorList>
            <person name="Liu C."/>
            <person name="Sun Q."/>
        </authorList>
    </citation>
    <scope>NUCLEOTIDE SEQUENCE [LARGE SCALE GENOMIC DNA]</scope>
    <source>
        <strain evidence="14">CGMCC 1.18722</strain>
    </source>
</reference>
<evidence type="ECO:0000259" key="11">
    <source>
        <dbReference type="PROSITE" id="PS50111"/>
    </source>
</evidence>
<dbReference type="PANTHER" id="PTHR32089:SF55">
    <property type="entry name" value="METHYL ACCEPTING SENSORY TRANSDUCER WITH CACHE_2 SMALL MOLECULE BINDING DOMAIN"/>
    <property type="match status" value="1"/>
</dbReference>
<feature type="transmembrane region" description="Helical" evidence="10">
    <location>
        <begin position="308"/>
        <end position="331"/>
    </location>
</feature>
<evidence type="ECO:0000256" key="7">
    <source>
        <dbReference type="ARBA" id="ARBA00023224"/>
    </source>
</evidence>
<feature type="domain" description="Methyl-accepting transducer" evidence="11">
    <location>
        <begin position="391"/>
        <end position="627"/>
    </location>
</feature>
<comment type="similarity">
    <text evidence="8">Belongs to the methyl-accepting chemotaxis (MCP) protein family.</text>
</comment>
<evidence type="ECO:0000256" key="4">
    <source>
        <dbReference type="ARBA" id="ARBA00022692"/>
    </source>
</evidence>
<dbReference type="Gene3D" id="3.30.450.20">
    <property type="entry name" value="PAS domain"/>
    <property type="match status" value="1"/>
</dbReference>
<evidence type="ECO:0000256" key="1">
    <source>
        <dbReference type="ARBA" id="ARBA00004651"/>
    </source>
</evidence>
<accession>A0ABS1QQR7</accession>
<evidence type="ECO:0000256" key="9">
    <source>
        <dbReference type="PROSITE-ProRule" id="PRU00284"/>
    </source>
</evidence>
<keyword evidence="5 10" id="KW-1133">Transmembrane helix</keyword>
<keyword evidence="2" id="KW-1003">Cell membrane</keyword>
<dbReference type="InterPro" id="IPR033479">
    <property type="entry name" value="dCache_1"/>
</dbReference>
<dbReference type="Pfam" id="PF02743">
    <property type="entry name" value="dCache_1"/>
    <property type="match status" value="1"/>
</dbReference>
<dbReference type="InterPro" id="IPR003660">
    <property type="entry name" value="HAMP_dom"/>
</dbReference>
<dbReference type="Pfam" id="PF00015">
    <property type="entry name" value="MCPsignal"/>
    <property type="match status" value="1"/>
</dbReference>
<evidence type="ECO:0000313" key="13">
    <source>
        <dbReference type="EMBL" id="MBL1377217.1"/>
    </source>
</evidence>
<comment type="caution">
    <text evidence="13">The sequence shown here is derived from an EMBL/GenBank/DDBJ whole genome shotgun (WGS) entry which is preliminary data.</text>
</comment>
<comment type="subcellular location">
    <subcellularLocation>
        <location evidence="1">Cell membrane</location>
        <topology evidence="1">Multi-pass membrane protein</topology>
    </subcellularLocation>
</comment>
<evidence type="ECO:0000256" key="6">
    <source>
        <dbReference type="ARBA" id="ARBA00023136"/>
    </source>
</evidence>
<feature type="transmembrane region" description="Helical" evidence="10">
    <location>
        <begin position="12"/>
        <end position="32"/>
    </location>
</feature>
<keyword evidence="4 10" id="KW-0812">Transmembrane</keyword>
<gene>
    <name evidence="13" type="ORF">JKV55_07705</name>
</gene>
<evidence type="ECO:0000256" key="8">
    <source>
        <dbReference type="ARBA" id="ARBA00029447"/>
    </source>
</evidence>
<dbReference type="Proteomes" id="UP000638570">
    <property type="component" value="Unassembled WGS sequence"/>
</dbReference>
<dbReference type="InterPro" id="IPR004089">
    <property type="entry name" value="MCPsignal_dom"/>
</dbReference>
<dbReference type="SMART" id="SM00304">
    <property type="entry name" value="HAMP"/>
    <property type="match status" value="1"/>
</dbReference>
<sequence>MPLRLKSRYNLLLLLSMAGVLLLTIAGLRWLLTPRLMAMESELIRHELVQIGEEIQRELAQVQAQQRAITQLVPALASDQIDAQLPSLLDQYGEPKVFGGGIWPLPRARTQDRDRHSSFYHRDEAGGLIVNHYWNSAEAPAYYQQPWYRNGREAPRGQCAWAKAYRDGASAEPRTNCAMGIYRDGALYGVATLDVTLGFFNELVRRSEARIGGQVLILERDGTLVSNTSAIGEEVVLSSVAEQAGRADVTRQLAALGNALFRTGSERLEYRGREGEALTLLLEPIAGTPWLMAASLPSALLQQQSHALFRLLLGLQIPALLLLLLLAGLVLHRLMARLVALKASIDRLCAGEADLTRRLAIGRGDEIDDIGESINRFMLTLQRMIGRIAEASGDIRQALQQLNDGARLNGEVLESHARETEQVVTAINQMSASADEVAGSAQDTASFIREVNQQAQASRALVQQASTAVAALLGNVEGTSGQVAQMRGAVQQITPILDSIAGIAEQTNLLALNAAIEAARAGEQGRGFAVVADEVRALAARTQSSTGEIGARLARLTGGVEAVVAAMACTRESCDATAAHTEAVTLSLDQMASAVDRIHGLTDQIAGAAGQQRTVSRQIDANMISIRDMVTTLVARDRHNIAVSRTLDEANAGLERLVRGFRA</sequence>
<evidence type="ECO:0000256" key="10">
    <source>
        <dbReference type="SAM" id="Phobius"/>
    </source>
</evidence>
<dbReference type="Gene3D" id="1.10.287.950">
    <property type="entry name" value="Methyl-accepting chemotaxis protein"/>
    <property type="match status" value="1"/>
</dbReference>
<keyword evidence="6 10" id="KW-0472">Membrane</keyword>
<organism evidence="13 14">
    <name type="scientific">Zobellella iuensis</name>
    <dbReference type="NCBI Taxonomy" id="2803811"/>
    <lineage>
        <taxon>Bacteria</taxon>
        <taxon>Pseudomonadati</taxon>
        <taxon>Pseudomonadota</taxon>
        <taxon>Gammaproteobacteria</taxon>
        <taxon>Aeromonadales</taxon>
        <taxon>Aeromonadaceae</taxon>
        <taxon>Zobellella</taxon>
    </lineage>
</organism>
<evidence type="ECO:0000256" key="5">
    <source>
        <dbReference type="ARBA" id="ARBA00022989"/>
    </source>
</evidence>
<dbReference type="CDD" id="cd11386">
    <property type="entry name" value="MCP_signal"/>
    <property type="match status" value="1"/>
</dbReference>
<dbReference type="PROSITE" id="PS50111">
    <property type="entry name" value="CHEMOTAXIS_TRANSDUC_2"/>
    <property type="match status" value="1"/>
</dbReference>
<proteinExistence type="inferred from homology"/>
<name>A0ABS1QQR7_9GAMM</name>
<evidence type="ECO:0000259" key="12">
    <source>
        <dbReference type="PROSITE" id="PS50885"/>
    </source>
</evidence>
<dbReference type="SMART" id="SM00283">
    <property type="entry name" value="MA"/>
    <property type="match status" value="1"/>
</dbReference>
<dbReference type="SUPFAM" id="SSF58104">
    <property type="entry name" value="Methyl-accepting chemotaxis protein (MCP) signaling domain"/>
    <property type="match status" value="1"/>
</dbReference>
<evidence type="ECO:0000256" key="2">
    <source>
        <dbReference type="ARBA" id="ARBA00022475"/>
    </source>
</evidence>
<feature type="domain" description="HAMP" evidence="12">
    <location>
        <begin position="332"/>
        <end position="386"/>
    </location>
</feature>
<dbReference type="RefSeq" id="WP_202083859.1">
    <property type="nucleotide sequence ID" value="NZ_JAERTZ010000018.1"/>
</dbReference>
<dbReference type="EMBL" id="JAERTZ010000018">
    <property type="protein sequence ID" value="MBL1377217.1"/>
    <property type="molecule type" value="Genomic_DNA"/>
</dbReference>